<feature type="chain" id="PRO_5038859679" evidence="1">
    <location>
        <begin position="20"/>
        <end position="48"/>
    </location>
</feature>
<reference evidence="3" key="1">
    <citation type="submission" date="2017-04" db="EMBL/GenBank/DDBJ databases">
        <authorList>
            <person name="Criscuolo A."/>
        </authorList>
    </citation>
    <scope>NUCLEOTIDE SEQUENCE [LARGE SCALE GENOMIC DNA]</scope>
</reference>
<organism evidence="2 3">
    <name type="scientific">Bacillus mobilis</name>
    <dbReference type="NCBI Taxonomy" id="2026190"/>
    <lineage>
        <taxon>Bacteria</taxon>
        <taxon>Bacillati</taxon>
        <taxon>Bacillota</taxon>
        <taxon>Bacilli</taxon>
        <taxon>Bacillales</taxon>
        <taxon>Bacillaceae</taxon>
        <taxon>Bacillus</taxon>
        <taxon>Bacillus cereus group</taxon>
    </lineage>
</organism>
<feature type="signal peptide" evidence="1">
    <location>
        <begin position="1"/>
        <end position="19"/>
    </location>
</feature>
<keyword evidence="1" id="KW-0732">Signal</keyword>
<evidence type="ECO:0000313" key="3">
    <source>
        <dbReference type="Proteomes" id="UP000194439"/>
    </source>
</evidence>
<dbReference type="EMBL" id="FWZD01000018">
    <property type="protein sequence ID" value="SMD65841.1"/>
    <property type="molecule type" value="Genomic_DNA"/>
</dbReference>
<evidence type="ECO:0000256" key="1">
    <source>
        <dbReference type="SAM" id="SignalP"/>
    </source>
</evidence>
<protein>
    <submittedName>
        <fullName evidence="2">Uncharacterized protein</fullName>
    </submittedName>
</protein>
<dbReference type="Proteomes" id="UP000194439">
    <property type="component" value="Unassembled WGS sequence"/>
</dbReference>
<name>A0A1Y5YWY2_9BACI</name>
<evidence type="ECO:0000313" key="2">
    <source>
        <dbReference type="EMBL" id="SMD65841.1"/>
    </source>
</evidence>
<dbReference type="AlphaFoldDB" id="A0A1Y5YWY2"/>
<gene>
    <name evidence="2" type="ORF">BACERE00185_00072</name>
</gene>
<proteinExistence type="predicted"/>
<sequence length="48" mass="4736">MKKITALALAVAIAIGVVATSPDTKTLAKVEKDQIILMSEVGPGGGAG</sequence>
<accession>A0A1Y5YWY2</accession>